<evidence type="ECO:0000313" key="1">
    <source>
        <dbReference type="EMBL" id="CAG8603890.1"/>
    </source>
</evidence>
<name>A0A9N9CL42_9GLOM</name>
<gene>
    <name evidence="1" type="ORF">POCULU_LOCUS7609</name>
</gene>
<dbReference type="EMBL" id="CAJVPJ010001794">
    <property type="protein sequence ID" value="CAG8603890.1"/>
    <property type="molecule type" value="Genomic_DNA"/>
</dbReference>
<reference evidence="1" key="1">
    <citation type="submission" date="2021-06" db="EMBL/GenBank/DDBJ databases">
        <authorList>
            <person name="Kallberg Y."/>
            <person name="Tangrot J."/>
            <person name="Rosling A."/>
        </authorList>
    </citation>
    <scope>NUCLEOTIDE SEQUENCE</scope>
    <source>
        <strain evidence="1">IA702</strain>
    </source>
</reference>
<dbReference type="AlphaFoldDB" id="A0A9N9CL42"/>
<comment type="caution">
    <text evidence="1">The sequence shown here is derived from an EMBL/GenBank/DDBJ whole genome shotgun (WGS) entry which is preliminary data.</text>
</comment>
<dbReference type="OrthoDB" id="2365951at2759"/>
<evidence type="ECO:0000313" key="2">
    <source>
        <dbReference type="Proteomes" id="UP000789572"/>
    </source>
</evidence>
<proteinExistence type="predicted"/>
<dbReference type="Proteomes" id="UP000789572">
    <property type="component" value="Unassembled WGS sequence"/>
</dbReference>
<sequence>MRARGVAYRRAYKNAIKMARNILYQKVGEAYEIFHGNQLSYEDFIVNDPVEKLWERFVEYEKLSTKSAASVSAEIEKSIRFNFAKHLNPLLSVIEKYDIFFHELVYHMRYKEHISIPEKIGAPETLRKNEIITEQPTLPSISKADQLALDSFLNTWNKAIDLLQNIIGIASIPPIDVRESDSISSIFCTRTAELSIELFFSLFFSVTVEQVEFLRVLFGSGTAAVRLCVVGGEEIDDLSGGPLNLAFLAVRPEKDED</sequence>
<organism evidence="1 2">
    <name type="scientific">Paraglomus occultum</name>
    <dbReference type="NCBI Taxonomy" id="144539"/>
    <lineage>
        <taxon>Eukaryota</taxon>
        <taxon>Fungi</taxon>
        <taxon>Fungi incertae sedis</taxon>
        <taxon>Mucoromycota</taxon>
        <taxon>Glomeromycotina</taxon>
        <taxon>Glomeromycetes</taxon>
        <taxon>Paraglomerales</taxon>
        <taxon>Paraglomeraceae</taxon>
        <taxon>Paraglomus</taxon>
    </lineage>
</organism>
<accession>A0A9N9CL42</accession>
<protein>
    <submittedName>
        <fullName evidence="1">5065_t:CDS:1</fullName>
    </submittedName>
</protein>
<keyword evidence="2" id="KW-1185">Reference proteome</keyword>